<sequence>MHPLLATQKDAAAQSLTPDVHRYYAGGAGDQLSTTEAEQAWRDLRLRPRVLRDVGTVDTAVELLGTALRTPVLCGPTAAHGLAHPDGEAATARGVAGAGSLLVLSSRSSVPVEQVQPPGPWWWQAYVVRDHGLTRERAARAAAAGARAVVLTGDVPYLGARHGATRLDLTGRPDPRDTQDPSIGLEAIALLAEASGGLPVLVKGVLRADDALACLEAGAQGVVVSNHGGRQLDRAAPTAQVLAEVAQAVGGRTPVLVDGGLRSGLDVLCALALGADAVLLGRPVLWALAVAGADGVRDCLEAVTAELGHCMGLAGCASVRQVGADLLHLRRG</sequence>
<evidence type="ECO:0000256" key="2">
    <source>
        <dbReference type="ARBA" id="ARBA00022630"/>
    </source>
</evidence>
<dbReference type="SUPFAM" id="SSF51395">
    <property type="entry name" value="FMN-linked oxidoreductases"/>
    <property type="match status" value="1"/>
</dbReference>
<feature type="binding site" evidence="7">
    <location>
        <position position="230"/>
    </location>
    <ligand>
        <name>glyoxylate</name>
        <dbReference type="ChEBI" id="CHEBI:36655"/>
    </ligand>
</feature>
<comment type="similarity">
    <text evidence="5">Belongs to the FMN-dependent alpha-hydroxy acid dehydrogenase family.</text>
</comment>
<feature type="binding site" evidence="7">
    <location>
        <position position="152"/>
    </location>
    <ligand>
        <name>FMN</name>
        <dbReference type="ChEBI" id="CHEBI:58210"/>
    </ligand>
</feature>
<proteinExistence type="inferred from homology"/>
<dbReference type="GO" id="GO:0010181">
    <property type="term" value="F:FMN binding"/>
    <property type="evidence" value="ECO:0007669"/>
    <property type="project" value="InterPro"/>
</dbReference>
<feature type="binding site" evidence="7">
    <location>
        <position position="23"/>
    </location>
    <ligand>
        <name>glyoxylate</name>
        <dbReference type="ChEBI" id="CHEBI:36655"/>
    </ligand>
</feature>
<feature type="binding site" evidence="7">
    <location>
        <position position="126"/>
    </location>
    <ligand>
        <name>glyoxylate</name>
        <dbReference type="ChEBI" id="CHEBI:36655"/>
    </ligand>
</feature>
<comment type="cofactor">
    <cofactor evidence="1">
        <name>FMN</name>
        <dbReference type="ChEBI" id="CHEBI:58210"/>
    </cofactor>
</comment>
<feature type="binding site" evidence="7">
    <location>
        <position position="161"/>
    </location>
    <ligand>
        <name>glyoxylate</name>
        <dbReference type="ChEBI" id="CHEBI:36655"/>
    </ligand>
</feature>
<dbReference type="GO" id="GO:0016491">
    <property type="term" value="F:oxidoreductase activity"/>
    <property type="evidence" value="ECO:0007669"/>
    <property type="project" value="UniProtKB-KW"/>
</dbReference>
<dbReference type="InterPro" id="IPR000262">
    <property type="entry name" value="FMN-dep_DH"/>
</dbReference>
<feature type="binding site" evidence="7">
    <location>
        <position position="203"/>
    </location>
    <ligand>
        <name>FMN</name>
        <dbReference type="ChEBI" id="CHEBI:58210"/>
    </ligand>
</feature>
<feature type="binding site" evidence="7">
    <location>
        <begin position="281"/>
        <end position="282"/>
    </location>
    <ligand>
        <name>FMN</name>
        <dbReference type="ChEBI" id="CHEBI:58210"/>
    </ligand>
</feature>
<evidence type="ECO:0000256" key="1">
    <source>
        <dbReference type="ARBA" id="ARBA00001917"/>
    </source>
</evidence>
<protein>
    <submittedName>
        <fullName evidence="9">L-lactate dehydrogenase</fullName>
    </submittedName>
</protein>
<dbReference type="PROSITE" id="PS51349">
    <property type="entry name" value="FMN_HYDROXY_ACID_DH_2"/>
    <property type="match status" value="1"/>
</dbReference>
<feature type="binding site" evidence="7">
    <location>
        <begin position="76"/>
        <end position="78"/>
    </location>
    <ligand>
        <name>FMN</name>
        <dbReference type="ChEBI" id="CHEBI:58210"/>
    </ligand>
</feature>
<evidence type="ECO:0000256" key="6">
    <source>
        <dbReference type="PIRSR" id="PIRSR000138-1"/>
    </source>
</evidence>
<dbReference type="PANTHER" id="PTHR10578:SF107">
    <property type="entry name" value="2-HYDROXYACID OXIDASE 1"/>
    <property type="match status" value="1"/>
</dbReference>
<keyword evidence="3 7" id="KW-0288">FMN</keyword>
<evidence type="ECO:0000256" key="4">
    <source>
        <dbReference type="ARBA" id="ARBA00023002"/>
    </source>
</evidence>
<dbReference type="InterPro" id="IPR008259">
    <property type="entry name" value="FMN_hydac_DH_AS"/>
</dbReference>
<dbReference type="EMBL" id="CADCUE010000272">
    <property type="protein sequence ID" value="CAA9358753.1"/>
    <property type="molecule type" value="Genomic_DNA"/>
</dbReference>
<feature type="binding site" evidence="7">
    <location>
        <position position="124"/>
    </location>
    <ligand>
        <name>FMN</name>
        <dbReference type="ChEBI" id="CHEBI:58210"/>
    </ligand>
</feature>
<dbReference type="AlphaFoldDB" id="A0A6J4MIH9"/>
<dbReference type="InterPro" id="IPR037396">
    <property type="entry name" value="FMN_HAD"/>
</dbReference>
<dbReference type="CDD" id="cd02809">
    <property type="entry name" value="alpha_hydroxyacid_oxid_FMN"/>
    <property type="match status" value="1"/>
</dbReference>
<gene>
    <name evidence="9" type="ORF">AVDCRST_MAG16-2889</name>
</gene>
<evidence type="ECO:0000256" key="3">
    <source>
        <dbReference type="ARBA" id="ARBA00022643"/>
    </source>
</evidence>
<organism evidence="9">
    <name type="scientific">uncultured Frankineae bacterium</name>
    <dbReference type="NCBI Taxonomy" id="437475"/>
    <lineage>
        <taxon>Bacteria</taxon>
        <taxon>Bacillati</taxon>
        <taxon>Actinomycetota</taxon>
        <taxon>Actinomycetes</taxon>
        <taxon>Frankiales</taxon>
        <taxon>environmental samples</taxon>
    </lineage>
</organism>
<evidence type="ECO:0000259" key="8">
    <source>
        <dbReference type="PROSITE" id="PS51349"/>
    </source>
</evidence>
<dbReference type="InterPro" id="IPR012133">
    <property type="entry name" value="Alpha-hydoxy_acid_DH_FMN"/>
</dbReference>
<evidence type="ECO:0000256" key="7">
    <source>
        <dbReference type="PIRSR" id="PIRSR000138-2"/>
    </source>
</evidence>
<dbReference type="PROSITE" id="PS00557">
    <property type="entry name" value="FMN_HYDROXY_ACID_DH_1"/>
    <property type="match status" value="1"/>
</dbReference>
<feature type="binding site" evidence="7">
    <location>
        <position position="225"/>
    </location>
    <ligand>
        <name>FMN</name>
        <dbReference type="ChEBI" id="CHEBI:58210"/>
    </ligand>
</feature>
<dbReference type="PIRSF" id="PIRSF000138">
    <property type="entry name" value="Al-hdrx_acd_dh"/>
    <property type="match status" value="1"/>
</dbReference>
<feature type="binding site" evidence="7">
    <location>
        <position position="105"/>
    </location>
    <ligand>
        <name>FMN</name>
        <dbReference type="ChEBI" id="CHEBI:58210"/>
    </ligand>
</feature>
<feature type="active site" description="Proton acceptor" evidence="6">
    <location>
        <position position="227"/>
    </location>
</feature>
<dbReference type="InterPro" id="IPR013785">
    <property type="entry name" value="Aldolase_TIM"/>
</dbReference>
<feature type="binding site" evidence="7">
    <location>
        <begin position="258"/>
        <end position="262"/>
    </location>
    <ligand>
        <name>FMN</name>
        <dbReference type="ChEBI" id="CHEBI:58210"/>
    </ligand>
</feature>
<evidence type="ECO:0000256" key="5">
    <source>
        <dbReference type="ARBA" id="ARBA00024042"/>
    </source>
</evidence>
<dbReference type="PANTHER" id="PTHR10578">
    <property type="entry name" value="S -2-HYDROXY-ACID OXIDASE-RELATED"/>
    <property type="match status" value="1"/>
</dbReference>
<dbReference type="Gene3D" id="3.20.20.70">
    <property type="entry name" value="Aldolase class I"/>
    <property type="match status" value="1"/>
</dbReference>
<name>A0A6J4MIH9_9ACTN</name>
<keyword evidence="4" id="KW-0560">Oxidoreductase</keyword>
<keyword evidence="2 7" id="KW-0285">Flavoprotein</keyword>
<feature type="domain" description="FMN hydroxy acid dehydrogenase" evidence="8">
    <location>
        <begin position="1"/>
        <end position="332"/>
    </location>
</feature>
<accession>A0A6J4MIH9</accession>
<reference evidence="9" key="1">
    <citation type="submission" date="2020-02" db="EMBL/GenBank/DDBJ databases">
        <authorList>
            <person name="Meier V. D."/>
        </authorList>
    </citation>
    <scope>NUCLEOTIDE SEQUENCE</scope>
    <source>
        <strain evidence="9">AVDCRST_MAG16</strain>
    </source>
</reference>
<dbReference type="Pfam" id="PF01070">
    <property type="entry name" value="FMN_dh"/>
    <property type="match status" value="2"/>
</dbReference>
<feature type="binding site" evidence="7">
    <location>
        <position position="227"/>
    </location>
    <ligand>
        <name>glyoxylate</name>
        <dbReference type="ChEBI" id="CHEBI:36655"/>
    </ligand>
</feature>
<evidence type="ECO:0000313" key="9">
    <source>
        <dbReference type="EMBL" id="CAA9358753.1"/>
    </source>
</evidence>